<reference evidence="2 3" key="1">
    <citation type="submission" date="2019-08" db="EMBL/GenBank/DDBJ databases">
        <authorList>
            <person name="Peeters C."/>
        </authorList>
    </citation>
    <scope>NUCLEOTIDE SEQUENCE [LARGE SCALE GENOMIC DNA]</scope>
    <source>
        <strain evidence="2 3">LMG 20602</strain>
    </source>
</reference>
<dbReference type="EMBL" id="CABPRV010000002">
    <property type="protein sequence ID" value="VVD76506.1"/>
    <property type="molecule type" value="Genomic_DNA"/>
</dbReference>
<feature type="chain" id="PRO_5046919483" description="DUF4148 domain-containing protein" evidence="1">
    <location>
        <begin position="26"/>
        <end position="136"/>
    </location>
</feature>
<protein>
    <recommendedName>
        <fullName evidence="4">DUF4148 domain-containing protein</fullName>
    </recommendedName>
</protein>
<keyword evidence="3" id="KW-1185">Reference proteome</keyword>
<evidence type="ECO:0000313" key="3">
    <source>
        <dbReference type="Proteomes" id="UP000366065"/>
    </source>
</evidence>
<accession>A0ABY6VY04</accession>
<evidence type="ECO:0000256" key="1">
    <source>
        <dbReference type="SAM" id="SignalP"/>
    </source>
</evidence>
<comment type="caution">
    <text evidence="2">The sequence shown here is derived from an EMBL/GenBank/DDBJ whole genome shotgun (WGS) entry which is preliminary data.</text>
</comment>
<evidence type="ECO:0008006" key="4">
    <source>
        <dbReference type="Google" id="ProtNLM"/>
    </source>
</evidence>
<evidence type="ECO:0000313" key="2">
    <source>
        <dbReference type="EMBL" id="VVD76506.1"/>
    </source>
</evidence>
<sequence length="136" mass="14695">MKTSYLAALVAVLGVFGALQTNAQAATTRPTVSSSATADSLTRARVYQQLVSAERRGLFQQGDTVYPETAANYGPHAHVSRLSVENSSTRAERHGLLTQPGNEYPTIHTAMRKDVARTPKVQVAGESSIQHLYENP</sequence>
<gene>
    <name evidence="2" type="ORF">PCA20602_00883</name>
</gene>
<dbReference type="Pfam" id="PF13663">
    <property type="entry name" value="DUF4148"/>
    <property type="match status" value="1"/>
</dbReference>
<organism evidence="2 3">
    <name type="scientific">Pandoraea capi</name>
    <dbReference type="NCBI Taxonomy" id="2508286"/>
    <lineage>
        <taxon>Bacteria</taxon>
        <taxon>Pseudomonadati</taxon>
        <taxon>Pseudomonadota</taxon>
        <taxon>Betaproteobacteria</taxon>
        <taxon>Burkholderiales</taxon>
        <taxon>Burkholderiaceae</taxon>
        <taxon>Pandoraea</taxon>
    </lineage>
</organism>
<dbReference type="RefSeq" id="WP_150720149.1">
    <property type="nucleotide sequence ID" value="NZ_CABPRV010000002.1"/>
</dbReference>
<keyword evidence="1" id="KW-0732">Signal</keyword>
<dbReference type="InterPro" id="IPR025421">
    <property type="entry name" value="DUF4148"/>
</dbReference>
<proteinExistence type="predicted"/>
<feature type="signal peptide" evidence="1">
    <location>
        <begin position="1"/>
        <end position="25"/>
    </location>
</feature>
<name>A0ABY6VY04_9BURK</name>
<dbReference type="Proteomes" id="UP000366065">
    <property type="component" value="Unassembled WGS sequence"/>
</dbReference>